<feature type="domain" description="PA" evidence="14">
    <location>
        <begin position="393"/>
        <end position="468"/>
    </location>
</feature>
<keyword evidence="4 9" id="KW-0645">Protease</keyword>
<protein>
    <submittedName>
        <fullName evidence="16">S8 family serine peptidase</fullName>
    </submittedName>
</protein>
<evidence type="ECO:0000256" key="6">
    <source>
        <dbReference type="ARBA" id="ARBA00022801"/>
    </source>
</evidence>
<evidence type="ECO:0000259" key="15">
    <source>
        <dbReference type="Pfam" id="PF06280"/>
    </source>
</evidence>
<dbReference type="InterPro" id="IPR003137">
    <property type="entry name" value="PA_domain"/>
</dbReference>
<feature type="compositionally biased region" description="Low complexity" evidence="11">
    <location>
        <begin position="367"/>
        <end position="381"/>
    </location>
</feature>
<evidence type="ECO:0000256" key="10">
    <source>
        <dbReference type="RuleBase" id="RU003355"/>
    </source>
</evidence>
<evidence type="ECO:0000256" key="12">
    <source>
        <dbReference type="SAM" id="SignalP"/>
    </source>
</evidence>
<dbReference type="InterPro" id="IPR034187">
    <property type="entry name" value="Peptidases_S8_5"/>
</dbReference>
<feature type="domain" description="C5a peptidase/Subtilisin-like protease SBT2-like Fn3-like" evidence="15">
    <location>
        <begin position="625"/>
        <end position="717"/>
    </location>
</feature>
<dbReference type="InterPro" id="IPR050131">
    <property type="entry name" value="Peptidase_S8_subtilisin-like"/>
</dbReference>
<name>A0A5C8KLE0_9GAMM</name>
<keyword evidence="7 9" id="KW-0720">Serine protease</keyword>
<sequence>MNRLLLAALTATSVFVSGAAQASDSVIHLEALHEPHGTDTAMDLVIEAPSLWFVELSGKPVAEGRSQAAARNEQQAFRSRARNAGLRFTERYAYDTLFNGFSISMSAADLSRLSLIEGVRAIYPVETIAIPDVQPASSPAMATALAMTGADIAQNVLGLDGAGIRVAVMDTGVDIDHPDFGGSGVPGTTPFPTARIVAGYDFVGDAFNANPNHPGYNPIPEPNDVPDDCNGHGTHVAGIVGADGELTGVAPKVSLGAYRVFGCEGSTTADIMLLAMERALADDMDVLNMSIGAAFQWPEYPTARAASRLVNRGMVVVASIGNSGATGLYSAGAPGVGDKVIGVASFDNTHVQLNVFTVSPDDAAVGHAPAAASPAAPTSGTLPMTRTGTASSTADACAPLAAGSLAGQAALVRRGGCTFHEKAFNAQSAGAAAVVLYNNTSGRFSATVAGANPIVVPVVAISDAEGLMINSRLAGGPVELTWTEESAAFINPTGGLISSFSSYGLAPDLSLKPDIGAPGGLIHSTYPLEDGGYATISGTSMSAPHVAGAAALYLQAAPQANPRHMRSILQNSASPRNWWGNPGLGFLDNVHRQGAGMLRIDDAVLATTRVEPSKLSLGESQAGPAVRTLSIRNLGTAPVTYTLSHVGALATGPGTFSPSFFLGTATVSFSASSVEVPAGGTSQVDVTITANPALADGSQYGGYLVVSSDTGQVRVPYAGFKGDYQAIVAMPPVVQGLANPMLRPSLTLGPDAPITINPDNGEVAWIVLHLSHQSRLMRVEARSASGGRNWGRVLNLEYLGRNAESGGFSAYGWDGTTTRGNSRNVVQVPNGDYVLELKLLKALGDESNPDHWETWTSPVVTIAR</sequence>
<keyword evidence="2" id="KW-0134">Cell wall</keyword>
<dbReference type="OrthoDB" id="9790784at2"/>
<dbReference type="InterPro" id="IPR023828">
    <property type="entry name" value="Peptidase_S8_Ser-AS"/>
</dbReference>
<evidence type="ECO:0000256" key="8">
    <source>
        <dbReference type="PIRSR" id="PIRSR615500-1"/>
    </source>
</evidence>
<dbReference type="InterPro" id="IPR010435">
    <property type="entry name" value="C5a/SBT2-like_Fn3"/>
</dbReference>
<feature type="chain" id="PRO_5023144213" evidence="12">
    <location>
        <begin position="23"/>
        <end position="864"/>
    </location>
</feature>
<dbReference type="Pfam" id="PF06280">
    <property type="entry name" value="fn3_5"/>
    <property type="match status" value="1"/>
</dbReference>
<dbReference type="PANTHER" id="PTHR43806:SF11">
    <property type="entry name" value="CEREVISIN-RELATED"/>
    <property type="match status" value="1"/>
</dbReference>
<keyword evidence="3" id="KW-0964">Secreted</keyword>
<comment type="caution">
    <text evidence="16">The sequence shown here is derived from an EMBL/GenBank/DDBJ whole genome shotgun (WGS) entry which is preliminary data.</text>
</comment>
<dbReference type="InterPro" id="IPR015500">
    <property type="entry name" value="Peptidase_S8_subtilisin-rel"/>
</dbReference>
<evidence type="ECO:0000259" key="14">
    <source>
        <dbReference type="Pfam" id="PF02225"/>
    </source>
</evidence>
<keyword evidence="6 9" id="KW-0378">Hydrolase</keyword>
<evidence type="ECO:0000256" key="2">
    <source>
        <dbReference type="ARBA" id="ARBA00022512"/>
    </source>
</evidence>
<reference evidence="16 17" key="1">
    <citation type="submission" date="2019-08" db="EMBL/GenBank/DDBJ databases">
        <authorList>
            <person name="Karlyshev A.V."/>
        </authorList>
    </citation>
    <scope>NUCLEOTIDE SEQUENCE [LARGE SCALE GENOMIC DNA]</scope>
    <source>
        <strain evidence="16 17">Alg18-2.2</strain>
    </source>
</reference>
<dbReference type="Gene3D" id="2.60.40.1710">
    <property type="entry name" value="Subtilisin-like superfamily"/>
    <property type="match status" value="1"/>
</dbReference>
<evidence type="ECO:0000313" key="17">
    <source>
        <dbReference type="Proteomes" id="UP000321248"/>
    </source>
</evidence>
<dbReference type="AlphaFoldDB" id="A0A5C8KLE0"/>
<dbReference type="SUPFAM" id="SSF52743">
    <property type="entry name" value="Subtilisin-like"/>
    <property type="match status" value="1"/>
</dbReference>
<dbReference type="Proteomes" id="UP000321248">
    <property type="component" value="Unassembled WGS sequence"/>
</dbReference>
<organism evidence="16 17">
    <name type="scientific">Alkalisalibacterium limincola</name>
    <dbReference type="NCBI Taxonomy" id="2699169"/>
    <lineage>
        <taxon>Bacteria</taxon>
        <taxon>Pseudomonadati</taxon>
        <taxon>Pseudomonadota</taxon>
        <taxon>Gammaproteobacteria</taxon>
        <taxon>Lysobacterales</taxon>
        <taxon>Lysobacteraceae</taxon>
        <taxon>Alkalisalibacterium</taxon>
    </lineage>
</organism>
<dbReference type="GO" id="GO:0006508">
    <property type="term" value="P:proteolysis"/>
    <property type="evidence" value="ECO:0007669"/>
    <property type="project" value="UniProtKB-KW"/>
</dbReference>
<evidence type="ECO:0000256" key="11">
    <source>
        <dbReference type="SAM" id="MobiDB-lite"/>
    </source>
</evidence>
<dbReference type="PRINTS" id="PR00723">
    <property type="entry name" value="SUBTILISIN"/>
</dbReference>
<evidence type="ECO:0000256" key="5">
    <source>
        <dbReference type="ARBA" id="ARBA00022729"/>
    </source>
</evidence>
<dbReference type="EMBL" id="VRTS01000007">
    <property type="protein sequence ID" value="TXK61069.1"/>
    <property type="molecule type" value="Genomic_DNA"/>
</dbReference>
<feature type="active site" description="Charge relay system" evidence="8 9">
    <location>
        <position position="232"/>
    </location>
</feature>
<evidence type="ECO:0000256" key="9">
    <source>
        <dbReference type="PROSITE-ProRule" id="PRU01240"/>
    </source>
</evidence>
<dbReference type="Pfam" id="PF02225">
    <property type="entry name" value="PA"/>
    <property type="match status" value="1"/>
</dbReference>
<evidence type="ECO:0000256" key="7">
    <source>
        <dbReference type="ARBA" id="ARBA00022825"/>
    </source>
</evidence>
<dbReference type="CDD" id="cd07489">
    <property type="entry name" value="Peptidases_S8_5"/>
    <property type="match status" value="1"/>
</dbReference>
<evidence type="ECO:0000256" key="3">
    <source>
        <dbReference type="ARBA" id="ARBA00022525"/>
    </source>
</evidence>
<dbReference type="InterPro" id="IPR000209">
    <property type="entry name" value="Peptidase_S8/S53_dom"/>
</dbReference>
<evidence type="ECO:0000313" key="16">
    <source>
        <dbReference type="EMBL" id="TXK61069.1"/>
    </source>
</evidence>
<feature type="region of interest" description="Disordered" evidence="11">
    <location>
        <begin position="367"/>
        <end position="388"/>
    </location>
</feature>
<feature type="active site" description="Charge relay system" evidence="8 9">
    <location>
        <position position="540"/>
    </location>
</feature>
<dbReference type="PROSITE" id="PS00136">
    <property type="entry name" value="SUBTILASE_ASP"/>
    <property type="match status" value="1"/>
</dbReference>
<dbReference type="InterPro" id="IPR046450">
    <property type="entry name" value="PA_dom_sf"/>
</dbReference>
<dbReference type="PROSITE" id="PS51892">
    <property type="entry name" value="SUBTILASE"/>
    <property type="match status" value="1"/>
</dbReference>
<evidence type="ECO:0000256" key="4">
    <source>
        <dbReference type="ARBA" id="ARBA00022670"/>
    </source>
</evidence>
<dbReference type="SUPFAM" id="SSF52025">
    <property type="entry name" value="PA domain"/>
    <property type="match status" value="1"/>
</dbReference>
<evidence type="ECO:0000256" key="1">
    <source>
        <dbReference type="ARBA" id="ARBA00011073"/>
    </source>
</evidence>
<dbReference type="InterPro" id="IPR036852">
    <property type="entry name" value="Peptidase_S8/S53_dom_sf"/>
</dbReference>
<dbReference type="PROSITE" id="PS00138">
    <property type="entry name" value="SUBTILASE_SER"/>
    <property type="match status" value="1"/>
</dbReference>
<dbReference type="GO" id="GO:0004252">
    <property type="term" value="F:serine-type endopeptidase activity"/>
    <property type="evidence" value="ECO:0007669"/>
    <property type="project" value="UniProtKB-UniRule"/>
</dbReference>
<dbReference type="Gene3D" id="3.50.30.30">
    <property type="match status" value="1"/>
</dbReference>
<dbReference type="PROSITE" id="PS00137">
    <property type="entry name" value="SUBTILASE_HIS"/>
    <property type="match status" value="1"/>
</dbReference>
<dbReference type="InterPro" id="IPR023827">
    <property type="entry name" value="Peptidase_S8_Asp-AS"/>
</dbReference>
<dbReference type="Pfam" id="PF00082">
    <property type="entry name" value="Peptidase_S8"/>
    <property type="match status" value="1"/>
</dbReference>
<evidence type="ECO:0000259" key="13">
    <source>
        <dbReference type="Pfam" id="PF00082"/>
    </source>
</evidence>
<feature type="domain" description="Peptidase S8/S53" evidence="13">
    <location>
        <begin position="161"/>
        <end position="581"/>
    </location>
</feature>
<dbReference type="GO" id="GO:0016020">
    <property type="term" value="C:membrane"/>
    <property type="evidence" value="ECO:0007669"/>
    <property type="project" value="InterPro"/>
</dbReference>
<dbReference type="InterPro" id="IPR022398">
    <property type="entry name" value="Peptidase_S8_His-AS"/>
</dbReference>
<dbReference type="PANTHER" id="PTHR43806">
    <property type="entry name" value="PEPTIDASE S8"/>
    <property type="match status" value="1"/>
</dbReference>
<keyword evidence="17" id="KW-1185">Reference proteome</keyword>
<gene>
    <name evidence="16" type="ORF">FU658_10925</name>
</gene>
<accession>A0A5C8KLE0</accession>
<keyword evidence="5 12" id="KW-0732">Signal</keyword>
<comment type="similarity">
    <text evidence="1 9 10">Belongs to the peptidase S8 family.</text>
</comment>
<feature type="signal peptide" evidence="12">
    <location>
        <begin position="1"/>
        <end position="22"/>
    </location>
</feature>
<feature type="active site" description="Charge relay system" evidence="8 9">
    <location>
        <position position="170"/>
    </location>
</feature>
<dbReference type="Gene3D" id="3.40.50.200">
    <property type="entry name" value="Peptidase S8/S53 domain"/>
    <property type="match status" value="1"/>
</dbReference>
<proteinExistence type="inferred from homology"/>